<evidence type="ECO:0000256" key="6">
    <source>
        <dbReference type="ARBA" id="ARBA00023014"/>
    </source>
</evidence>
<evidence type="ECO:0000256" key="2">
    <source>
        <dbReference type="ARBA" id="ARBA00022723"/>
    </source>
</evidence>
<proteinExistence type="inferred from homology"/>
<dbReference type="GO" id="GO:0046872">
    <property type="term" value="F:metal ion binding"/>
    <property type="evidence" value="ECO:0007669"/>
    <property type="project" value="UniProtKB-KW"/>
</dbReference>
<dbReference type="BioCyc" id="CNIT1237085:G1324-10-MONOMER"/>
<dbReference type="SMART" id="SM00986">
    <property type="entry name" value="UDG"/>
    <property type="match status" value="1"/>
</dbReference>
<dbReference type="GO" id="GO:0033958">
    <property type="term" value="F:DNA-deoxyinosine glycosylase activity"/>
    <property type="evidence" value="ECO:0007669"/>
    <property type="project" value="InterPro"/>
</dbReference>
<dbReference type="GeneID" id="13796186"/>
<dbReference type="SUPFAM" id="SSF52141">
    <property type="entry name" value="Uracil-DNA glycosylase-like"/>
    <property type="match status" value="1"/>
</dbReference>
<dbReference type="HOGENOM" id="CLU_083279_0_0_2"/>
<keyword evidence="2" id="KW-0479">Metal-binding</keyword>
<evidence type="ECO:0000259" key="10">
    <source>
        <dbReference type="SMART" id="SM00986"/>
    </source>
</evidence>
<dbReference type="CDD" id="cd10031">
    <property type="entry name" value="UDG-F5_TTUDGB_like"/>
    <property type="match status" value="1"/>
</dbReference>
<evidence type="ECO:0000256" key="4">
    <source>
        <dbReference type="ARBA" id="ARBA00022801"/>
    </source>
</evidence>
<keyword evidence="11" id="KW-0326">Glycosidase</keyword>
<dbReference type="Gene3D" id="3.40.470.10">
    <property type="entry name" value="Uracil-DNA glycosylase-like domain"/>
    <property type="match status" value="1"/>
</dbReference>
<evidence type="ECO:0000256" key="3">
    <source>
        <dbReference type="ARBA" id="ARBA00022763"/>
    </source>
</evidence>
<protein>
    <recommendedName>
        <fullName evidence="9">Type-5 uracil-DNA glycosylase</fullName>
    </recommendedName>
</protein>
<dbReference type="PATRIC" id="fig|1237085.11.peg.11"/>
<organism evidence="11 12">
    <name type="scientific">Nitrososphaera gargensis (strain Ga9.2)</name>
    <dbReference type="NCBI Taxonomy" id="1237085"/>
    <lineage>
        <taxon>Archaea</taxon>
        <taxon>Nitrososphaerota</taxon>
        <taxon>Nitrososphaeria</taxon>
        <taxon>Nitrososphaerales</taxon>
        <taxon>Nitrososphaeraceae</taxon>
        <taxon>Nitrososphaera</taxon>
    </lineage>
</organism>
<dbReference type="STRING" id="1237085.Ngar_c00100"/>
<keyword evidence="3" id="KW-0227">DNA damage</keyword>
<dbReference type="InParanoid" id="K0IBL9"/>
<dbReference type="InterPro" id="IPR051536">
    <property type="entry name" value="UDG_Type-4/5"/>
</dbReference>
<dbReference type="AlphaFoldDB" id="K0IBL9"/>
<dbReference type="InterPro" id="IPR036895">
    <property type="entry name" value="Uracil-DNA_glycosylase-like_sf"/>
</dbReference>
<dbReference type="GO" id="GO:0051539">
    <property type="term" value="F:4 iron, 4 sulfur cluster binding"/>
    <property type="evidence" value="ECO:0007669"/>
    <property type="project" value="UniProtKB-KW"/>
</dbReference>
<keyword evidence="5" id="KW-0408">Iron</keyword>
<dbReference type="InterPro" id="IPR044147">
    <property type="entry name" value="UdgB-like"/>
</dbReference>
<evidence type="ECO:0000256" key="9">
    <source>
        <dbReference type="ARBA" id="ARBA00023887"/>
    </source>
</evidence>
<accession>K0IBL9</accession>
<evidence type="ECO:0000313" key="12">
    <source>
        <dbReference type="Proteomes" id="UP000008037"/>
    </source>
</evidence>
<evidence type="ECO:0000256" key="8">
    <source>
        <dbReference type="ARBA" id="ARBA00023779"/>
    </source>
</evidence>
<reference evidence="11 12" key="1">
    <citation type="journal article" date="2012" name="Environ. Microbiol.">
        <title>The genome of the ammonia-oxidizing Candidatus Nitrososphaera gargensis: insights into metabolic versatility and environmental adaptations.</title>
        <authorList>
            <person name="Spang A."/>
            <person name="Poehlein A."/>
            <person name="Offre P."/>
            <person name="Zumbragel S."/>
            <person name="Haider S."/>
            <person name="Rychlik N."/>
            <person name="Nowka B."/>
            <person name="Schmeisser C."/>
            <person name="Lebedeva E.V."/>
            <person name="Rattei T."/>
            <person name="Bohm C."/>
            <person name="Schmid M."/>
            <person name="Galushko A."/>
            <person name="Hatzenpichler R."/>
            <person name="Weinmaier T."/>
            <person name="Daniel R."/>
            <person name="Schleper C."/>
            <person name="Spieck E."/>
            <person name="Streit W."/>
            <person name="Wagner M."/>
        </authorList>
    </citation>
    <scope>NUCLEOTIDE SEQUENCE [LARGE SCALE GENOMIC DNA]</scope>
    <source>
        <strain evidence="12">Ga9.2</strain>
    </source>
</reference>
<keyword evidence="6" id="KW-0411">Iron-sulfur</keyword>
<dbReference type="GO" id="GO:0006284">
    <property type="term" value="P:base-excision repair"/>
    <property type="evidence" value="ECO:0007669"/>
    <property type="project" value="InterPro"/>
</dbReference>
<name>K0IBL9_NITGG</name>
<evidence type="ECO:0000256" key="7">
    <source>
        <dbReference type="ARBA" id="ARBA00023204"/>
    </source>
</evidence>
<keyword evidence="12" id="KW-1185">Reference proteome</keyword>
<gene>
    <name evidence="11" type="ordered locus">Ngar_c00100</name>
</gene>
<evidence type="ECO:0000313" key="11">
    <source>
        <dbReference type="EMBL" id="AFU56960.1"/>
    </source>
</evidence>
<evidence type="ECO:0000256" key="5">
    <source>
        <dbReference type="ARBA" id="ARBA00023004"/>
    </source>
</evidence>
<dbReference type="Pfam" id="PF03167">
    <property type="entry name" value="UDG"/>
    <property type="match status" value="1"/>
</dbReference>
<dbReference type="GO" id="GO:0004844">
    <property type="term" value="F:uracil DNA N-glycosylase activity"/>
    <property type="evidence" value="ECO:0007669"/>
    <property type="project" value="InterPro"/>
</dbReference>
<dbReference type="EMBL" id="CP002408">
    <property type="protein sequence ID" value="AFU56960.1"/>
    <property type="molecule type" value="Genomic_DNA"/>
</dbReference>
<dbReference type="SMART" id="SM00987">
    <property type="entry name" value="UreE_C"/>
    <property type="match status" value="1"/>
</dbReference>
<evidence type="ECO:0000256" key="1">
    <source>
        <dbReference type="ARBA" id="ARBA00022485"/>
    </source>
</evidence>
<dbReference type="PANTHER" id="PTHR33693:SF3">
    <property type="entry name" value="TYPE-5 URACIL-DNA GLYCOSYLASE"/>
    <property type="match status" value="1"/>
</dbReference>
<dbReference type="RefSeq" id="WP_015017533.1">
    <property type="nucleotide sequence ID" value="NC_018719.1"/>
</dbReference>
<feature type="domain" description="Uracil-DNA glycosylase-like" evidence="10">
    <location>
        <begin position="48"/>
        <end position="212"/>
    </location>
</feature>
<keyword evidence="7" id="KW-0234">DNA repair</keyword>
<keyword evidence="1" id="KW-0004">4Fe-4S</keyword>
<dbReference type="OrthoDB" id="8612at2157"/>
<dbReference type="InterPro" id="IPR005122">
    <property type="entry name" value="Uracil-DNA_glycosylase-like"/>
</dbReference>
<comment type="similarity">
    <text evidence="8">Belongs to the uracil-DNA glycosylase (UDG) superfamily. Type 5 (UDGb) family.</text>
</comment>
<keyword evidence="4 11" id="KW-0378">Hydrolase</keyword>
<dbReference type="PANTHER" id="PTHR33693">
    <property type="entry name" value="TYPE-5 URACIL-DNA GLYCOSYLASE"/>
    <property type="match status" value="1"/>
</dbReference>
<sequence length="223" mass="24835">MNTEKLRKLNAQITKCELCPRLAQYIRQVGQDKVRRFANEQYWARPLPSWGDPNARLLIVGLAPAAHGGNRTGRMFTGDSSGDWLARAMHETGFASMPTSRSRDDGLVLKDAYITAAVRCAPPDNKPLPSELRNCSQYLISELKLLDKVRVVLALGKIGFDAYCRAVGAKGLSFGHGARHQVDGKTLLASYHPSRQNTNTGKLTWPMWLRIFKTASAIIEKQR</sequence>
<dbReference type="Proteomes" id="UP000008037">
    <property type="component" value="Chromosome"/>
</dbReference>
<dbReference type="KEGG" id="nga:Ngar_c00100"/>